<dbReference type="GO" id="GO:0005524">
    <property type="term" value="F:ATP binding"/>
    <property type="evidence" value="ECO:0007669"/>
    <property type="project" value="UniProtKB-UniRule"/>
</dbReference>
<dbReference type="PANTHER" id="PTHR47972:SF28">
    <property type="entry name" value="KINESIN-LIKE PROTEIN KLP-3"/>
    <property type="match status" value="1"/>
</dbReference>
<evidence type="ECO:0000256" key="1">
    <source>
        <dbReference type="ARBA" id="ARBA00004245"/>
    </source>
</evidence>
<keyword evidence="2 5" id="KW-0547">Nucleotide-binding</keyword>
<evidence type="ECO:0000256" key="7">
    <source>
        <dbReference type="SAM" id="MobiDB-lite"/>
    </source>
</evidence>
<protein>
    <recommendedName>
        <fullName evidence="6">Kinesin-like protein</fullName>
    </recommendedName>
</protein>
<dbReference type="PROSITE" id="PS00411">
    <property type="entry name" value="KINESIN_MOTOR_1"/>
    <property type="match status" value="1"/>
</dbReference>
<dbReference type="Proteomes" id="UP001328107">
    <property type="component" value="Unassembled WGS sequence"/>
</dbReference>
<dbReference type="GO" id="GO:0003777">
    <property type="term" value="F:microtubule motor activity"/>
    <property type="evidence" value="ECO:0007669"/>
    <property type="project" value="InterPro"/>
</dbReference>
<proteinExistence type="inferred from homology"/>
<evidence type="ECO:0000256" key="4">
    <source>
        <dbReference type="ARBA" id="ARBA00023212"/>
    </source>
</evidence>
<evidence type="ECO:0000256" key="5">
    <source>
        <dbReference type="PROSITE-ProRule" id="PRU00283"/>
    </source>
</evidence>
<comment type="subcellular location">
    <subcellularLocation>
        <location evidence="1">Cytoplasm</location>
        <location evidence="1">Cytoskeleton</location>
    </subcellularLocation>
</comment>
<dbReference type="AlphaFoldDB" id="A0AAN4Z3H1"/>
<dbReference type="GO" id="GO:0005874">
    <property type="term" value="C:microtubule"/>
    <property type="evidence" value="ECO:0007669"/>
    <property type="project" value="UniProtKB-KW"/>
</dbReference>
<name>A0AAN4Z3H1_9BILA</name>
<keyword evidence="3 5" id="KW-0067">ATP-binding</keyword>
<dbReference type="PANTHER" id="PTHR47972">
    <property type="entry name" value="KINESIN-LIKE PROTEIN KLP-3"/>
    <property type="match status" value="1"/>
</dbReference>
<dbReference type="GO" id="GO:0008017">
    <property type="term" value="F:microtubule binding"/>
    <property type="evidence" value="ECO:0007669"/>
    <property type="project" value="InterPro"/>
</dbReference>
<accession>A0AAN4Z3H1</accession>
<dbReference type="InterPro" id="IPR027640">
    <property type="entry name" value="Kinesin-like_fam"/>
</dbReference>
<dbReference type="InterPro" id="IPR036961">
    <property type="entry name" value="Kinesin_motor_dom_sf"/>
</dbReference>
<dbReference type="PROSITE" id="PS50067">
    <property type="entry name" value="KINESIN_MOTOR_2"/>
    <property type="match status" value="1"/>
</dbReference>
<feature type="compositionally biased region" description="Basic and acidic residues" evidence="7">
    <location>
        <begin position="10"/>
        <end position="23"/>
    </location>
</feature>
<keyword evidence="4" id="KW-0206">Cytoskeleton</keyword>
<evidence type="ECO:0000256" key="6">
    <source>
        <dbReference type="RuleBase" id="RU000394"/>
    </source>
</evidence>
<evidence type="ECO:0000313" key="9">
    <source>
        <dbReference type="EMBL" id="GMR30702.1"/>
    </source>
</evidence>
<sequence length="509" mass="55961">YPISALPDDFGAHSDDHSRIQEPRGQIENRIEEVIEADEDYESDMASVSGECDSLRSGTTDSMSQSDLVTSTAGEMIDEHQLYRLKRCAEGLRKEIGELKRLSLEMKDAFGDSLGEVQHLVESKTADFFKVLMDRYKAEMETRKTLHNKLVELNGNIRVFYRIRPLLSTRDQAAIRIDPMDEGVVHLHSNGRRTSRAADFVIPTNFSQKEIFERVSPIVTSCIDGYNVCIFAYGHTGSGKTYTMEGPCEDPGINQRAILQLFEASQARGNDIEYIIKLSMIEIYNDKIRDLLAISSSTASPLNLRRDASGHLSIPGLECRQVNSPGDVKQILRKGSISRATSSTDANANSSRSHLIVRVQAHAKNNVTGTTTIGHLNLVDLAGSERVSHTNATGQLLKEATAINKSLSELGNVVFALRQGQKHVPFRNCVLTRLLEDSLQGDSKTLVLVHVSPELSHVHESVSSINFAEKIGQVQTKGPAAFKRADSIGKATGVGGRQGNCAKTTLKKS</sequence>
<feature type="region of interest" description="Disordered" evidence="7">
    <location>
        <begin position="1"/>
        <end position="23"/>
    </location>
</feature>
<dbReference type="InterPro" id="IPR019821">
    <property type="entry name" value="Kinesin_motor_CS"/>
</dbReference>
<dbReference type="PRINTS" id="PR00380">
    <property type="entry name" value="KINESINHEAVY"/>
</dbReference>
<dbReference type="GO" id="GO:0007018">
    <property type="term" value="P:microtubule-based movement"/>
    <property type="evidence" value="ECO:0007669"/>
    <property type="project" value="InterPro"/>
</dbReference>
<evidence type="ECO:0000256" key="2">
    <source>
        <dbReference type="ARBA" id="ARBA00022741"/>
    </source>
</evidence>
<keyword evidence="10" id="KW-1185">Reference proteome</keyword>
<feature type="non-terminal residue" evidence="9">
    <location>
        <position position="509"/>
    </location>
</feature>
<dbReference type="EMBL" id="BTRK01000001">
    <property type="protein sequence ID" value="GMR30702.1"/>
    <property type="molecule type" value="Genomic_DNA"/>
</dbReference>
<dbReference type="Pfam" id="PF00225">
    <property type="entry name" value="Kinesin"/>
    <property type="match status" value="1"/>
</dbReference>
<gene>
    <name evidence="9" type="ORF">PMAYCL1PPCAC_00897</name>
</gene>
<dbReference type="InterPro" id="IPR027417">
    <property type="entry name" value="P-loop_NTPase"/>
</dbReference>
<dbReference type="InterPro" id="IPR001752">
    <property type="entry name" value="Kinesin_motor_dom"/>
</dbReference>
<keyword evidence="5 6" id="KW-0505">Motor protein</keyword>
<evidence type="ECO:0000259" key="8">
    <source>
        <dbReference type="PROSITE" id="PS50067"/>
    </source>
</evidence>
<keyword evidence="6" id="KW-0493">Microtubule</keyword>
<dbReference type="SUPFAM" id="SSF52540">
    <property type="entry name" value="P-loop containing nucleoside triphosphate hydrolases"/>
    <property type="match status" value="1"/>
</dbReference>
<evidence type="ECO:0000313" key="10">
    <source>
        <dbReference type="Proteomes" id="UP001328107"/>
    </source>
</evidence>
<feature type="binding site" evidence="5">
    <location>
        <begin position="234"/>
        <end position="241"/>
    </location>
    <ligand>
        <name>ATP</name>
        <dbReference type="ChEBI" id="CHEBI:30616"/>
    </ligand>
</feature>
<feature type="non-terminal residue" evidence="9">
    <location>
        <position position="1"/>
    </location>
</feature>
<reference evidence="10" key="1">
    <citation type="submission" date="2022-10" db="EMBL/GenBank/DDBJ databases">
        <title>Genome assembly of Pristionchus species.</title>
        <authorList>
            <person name="Yoshida K."/>
            <person name="Sommer R.J."/>
        </authorList>
    </citation>
    <scope>NUCLEOTIDE SEQUENCE [LARGE SCALE GENOMIC DNA]</scope>
    <source>
        <strain evidence="10">RS5460</strain>
    </source>
</reference>
<evidence type="ECO:0000256" key="3">
    <source>
        <dbReference type="ARBA" id="ARBA00022840"/>
    </source>
</evidence>
<organism evidence="9 10">
    <name type="scientific">Pristionchus mayeri</name>
    <dbReference type="NCBI Taxonomy" id="1317129"/>
    <lineage>
        <taxon>Eukaryota</taxon>
        <taxon>Metazoa</taxon>
        <taxon>Ecdysozoa</taxon>
        <taxon>Nematoda</taxon>
        <taxon>Chromadorea</taxon>
        <taxon>Rhabditida</taxon>
        <taxon>Rhabditina</taxon>
        <taxon>Diplogasteromorpha</taxon>
        <taxon>Diplogasteroidea</taxon>
        <taxon>Neodiplogasteridae</taxon>
        <taxon>Pristionchus</taxon>
    </lineage>
</organism>
<feature type="domain" description="Kinesin motor" evidence="8">
    <location>
        <begin position="156"/>
        <end position="474"/>
    </location>
</feature>
<dbReference type="SMART" id="SM00129">
    <property type="entry name" value="KISc"/>
    <property type="match status" value="1"/>
</dbReference>
<comment type="caution">
    <text evidence="9">The sequence shown here is derived from an EMBL/GenBank/DDBJ whole genome shotgun (WGS) entry which is preliminary data.</text>
</comment>
<keyword evidence="4" id="KW-0963">Cytoplasm</keyword>
<dbReference type="Gene3D" id="3.40.850.10">
    <property type="entry name" value="Kinesin motor domain"/>
    <property type="match status" value="1"/>
</dbReference>
<comment type="similarity">
    <text evidence="5 6">Belongs to the TRAFAC class myosin-kinesin ATPase superfamily. Kinesin family.</text>
</comment>